<dbReference type="Gene3D" id="1.10.357.140">
    <property type="entry name" value="UbiA prenyltransferase"/>
    <property type="match status" value="1"/>
</dbReference>
<comment type="subcellular location">
    <subcellularLocation>
        <location evidence="1">Membrane</location>
        <topology evidence="1">Multi-pass membrane protein</topology>
    </subcellularLocation>
</comment>
<dbReference type="NCBIfam" id="NF008978">
    <property type="entry name" value="PRK12324.1-4"/>
    <property type="match status" value="1"/>
</dbReference>
<feature type="transmembrane region" description="Helical" evidence="5">
    <location>
        <begin position="244"/>
        <end position="261"/>
    </location>
</feature>
<feature type="transmembrane region" description="Helical" evidence="5">
    <location>
        <begin position="46"/>
        <end position="67"/>
    </location>
</feature>
<dbReference type="GO" id="GO:0009247">
    <property type="term" value="P:glycolipid biosynthetic process"/>
    <property type="evidence" value="ECO:0007669"/>
    <property type="project" value="TreeGrafter"/>
</dbReference>
<evidence type="ECO:0000256" key="1">
    <source>
        <dbReference type="ARBA" id="ARBA00004141"/>
    </source>
</evidence>
<keyword evidence="2 5" id="KW-0812">Transmembrane</keyword>
<dbReference type="EMBL" id="CAFBPQ010000071">
    <property type="protein sequence ID" value="CAB5032162.1"/>
    <property type="molecule type" value="Genomic_DNA"/>
</dbReference>
<feature type="transmembrane region" description="Helical" evidence="5">
    <location>
        <begin position="211"/>
        <end position="232"/>
    </location>
</feature>
<gene>
    <name evidence="6" type="ORF">UFOPK2683_00897</name>
    <name evidence="7" type="ORF">UFOPK4121_01498</name>
</gene>
<dbReference type="InterPro" id="IPR044878">
    <property type="entry name" value="UbiA_sf"/>
</dbReference>
<feature type="transmembrane region" description="Helical" evidence="5">
    <location>
        <begin position="120"/>
        <end position="137"/>
    </location>
</feature>
<evidence type="ECO:0000256" key="2">
    <source>
        <dbReference type="ARBA" id="ARBA00022692"/>
    </source>
</evidence>
<dbReference type="PANTHER" id="PTHR11048">
    <property type="entry name" value="PRENYLTRANSFERASES"/>
    <property type="match status" value="1"/>
</dbReference>
<dbReference type="InterPro" id="IPR039653">
    <property type="entry name" value="Prenyltransferase"/>
</dbReference>
<keyword evidence="3 5" id="KW-1133">Transmembrane helix</keyword>
<sequence length="299" mass="32261">MTPRPSTSRLALAWAFVRLARPRQWIKNTLVFAAPVAAGVLLESGPLARTLVAFVALCLVASGTYYINDALDVESDRAHPTKQHRPVAAGVVSPRFAIGGGIFLLILGLAVSLPVNNGELTLAIASYVIITVAYSLYLKNEPVIELGIIATCFVLRMVAGGVAAEVTISNWFLIVAASGALFVIAGKRHAELLELDDKHSPHRRALDEYTTGFLAFVRAISGAVLVTAYCLWAFESAANTGDYTWFRISIVPFVLAVMRYAHIIELGRGGAPEDVVLEDHTLQVLALIWIATFILGTYA</sequence>
<evidence type="ECO:0000313" key="6">
    <source>
        <dbReference type="EMBL" id="CAB4724773.1"/>
    </source>
</evidence>
<dbReference type="CDD" id="cd13963">
    <property type="entry name" value="PT_UbiA_2"/>
    <property type="match status" value="1"/>
</dbReference>
<evidence type="ECO:0000256" key="5">
    <source>
        <dbReference type="SAM" id="Phobius"/>
    </source>
</evidence>
<feature type="transmembrane region" description="Helical" evidence="5">
    <location>
        <begin position="87"/>
        <end position="114"/>
    </location>
</feature>
<dbReference type="EMBL" id="CAEZYK010000045">
    <property type="protein sequence ID" value="CAB4724773.1"/>
    <property type="molecule type" value="Genomic_DNA"/>
</dbReference>
<reference evidence="6" key="1">
    <citation type="submission" date="2020-05" db="EMBL/GenBank/DDBJ databases">
        <authorList>
            <person name="Chiriac C."/>
            <person name="Salcher M."/>
            <person name="Ghai R."/>
            <person name="Kavagutti S V."/>
        </authorList>
    </citation>
    <scope>NUCLEOTIDE SEQUENCE</scope>
</reference>
<evidence type="ECO:0000313" key="7">
    <source>
        <dbReference type="EMBL" id="CAB5032162.1"/>
    </source>
</evidence>
<dbReference type="Pfam" id="PF01040">
    <property type="entry name" value="UbiA"/>
    <property type="match status" value="1"/>
</dbReference>
<dbReference type="InterPro" id="IPR000537">
    <property type="entry name" value="UbiA_prenyltransferase"/>
</dbReference>
<accession>A0A6J6RQB8</accession>
<keyword evidence="4 5" id="KW-0472">Membrane</keyword>
<dbReference type="AlphaFoldDB" id="A0A6J6RQB8"/>
<protein>
    <submittedName>
        <fullName evidence="6">Unannotated protein</fullName>
    </submittedName>
</protein>
<proteinExistence type="predicted"/>
<dbReference type="GO" id="GO:0016765">
    <property type="term" value="F:transferase activity, transferring alkyl or aryl (other than methyl) groups"/>
    <property type="evidence" value="ECO:0007669"/>
    <property type="project" value="InterPro"/>
</dbReference>
<name>A0A6J6RQB8_9ZZZZ</name>
<dbReference type="PANTHER" id="PTHR11048:SF5">
    <property type="entry name" value="DECAPRENYL-PHOSPHATE PHOSPHORIBOSYLTRANSFERASE"/>
    <property type="match status" value="1"/>
</dbReference>
<dbReference type="GO" id="GO:0005886">
    <property type="term" value="C:plasma membrane"/>
    <property type="evidence" value="ECO:0007669"/>
    <property type="project" value="TreeGrafter"/>
</dbReference>
<feature type="transmembrane region" description="Helical" evidence="5">
    <location>
        <begin position="282"/>
        <end position="298"/>
    </location>
</feature>
<evidence type="ECO:0000256" key="4">
    <source>
        <dbReference type="ARBA" id="ARBA00023136"/>
    </source>
</evidence>
<evidence type="ECO:0000256" key="3">
    <source>
        <dbReference type="ARBA" id="ARBA00022989"/>
    </source>
</evidence>
<organism evidence="6">
    <name type="scientific">freshwater metagenome</name>
    <dbReference type="NCBI Taxonomy" id="449393"/>
    <lineage>
        <taxon>unclassified sequences</taxon>
        <taxon>metagenomes</taxon>
        <taxon>ecological metagenomes</taxon>
    </lineage>
</organism>